<dbReference type="PIRSF" id="PIRSF006060">
    <property type="entry name" value="AA_transporter"/>
    <property type="match status" value="1"/>
</dbReference>
<evidence type="ECO:0000256" key="2">
    <source>
        <dbReference type="ARBA" id="ARBA00022475"/>
    </source>
</evidence>
<feature type="transmembrane region" description="Helical" evidence="6">
    <location>
        <begin position="97"/>
        <end position="121"/>
    </location>
</feature>
<keyword evidence="2" id="KW-1003">Cell membrane</keyword>
<proteinExistence type="predicted"/>
<evidence type="ECO:0000256" key="1">
    <source>
        <dbReference type="ARBA" id="ARBA00004651"/>
    </source>
</evidence>
<keyword evidence="4 6" id="KW-1133">Transmembrane helix</keyword>
<feature type="transmembrane region" description="Helical" evidence="6">
    <location>
        <begin position="173"/>
        <end position="194"/>
    </location>
</feature>
<feature type="transmembrane region" description="Helical" evidence="6">
    <location>
        <begin position="7"/>
        <end position="28"/>
    </location>
</feature>
<evidence type="ECO:0000256" key="3">
    <source>
        <dbReference type="ARBA" id="ARBA00022692"/>
    </source>
</evidence>
<feature type="transmembrane region" description="Helical" evidence="6">
    <location>
        <begin position="141"/>
        <end position="161"/>
    </location>
</feature>
<dbReference type="InterPro" id="IPR002293">
    <property type="entry name" value="AA/rel_permease1"/>
</dbReference>
<keyword evidence="5 6" id="KW-0472">Membrane</keyword>
<dbReference type="PANTHER" id="PTHR42770">
    <property type="entry name" value="AMINO ACID TRANSPORTER-RELATED"/>
    <property type="match status" value="1"/>
</dbReference>
<feature type="transmembrane region" description="Helical" evidence="6">
    <location>
        <begin position="351"/>
        <end position="369"/>
    </location>
</feature>
<dbReference type="OrthoDB" id="9762947at2"/>
<dbReference type="PANTHER" id="PTHR42770:SF14">
    <property type="entry name" value="ARGININE_ORNITHINE ANTIPORTER-RELATED"/>
    <property type="match status" value="1"/>
</dbReference>
<protein>
    <submittedName>
        <fullName evidence="7">Amino acid permease</fullName>
    </submittedName>
</protein>
<organism evidence="7 8">
    <name type="scientific">Falsibacillus albus</name>
    <dbReference type="NCBI Taxonomy" id="2478915"/>
    <lineage>
        <taxon>Bacteria</taxon>
        <taxon>Bacillati</taxon>
        <taxon>Bacillota</taxon>
        <taxon>Bacilli</taxon>
        <taxon>Bacillales</taxon>
        <taxon>Bacillaceae</taxon>
        <taxon>Falsibacillus</taxon>
    </lineage>
</organism>
<sequence length="478" mass="51297">MEKTNKLGLWVLTALVVGNMVGSGIFMLPRTLAEVASPGGAMFAWIFTGFGVLVTALVFGNLAIRKPNLTGGPQIYAKELFKEGSQASILSGYMSTWGYWIGNFAGNVAIITTFAGYLSSFFPVLTSQAEWFTIGSLSLKVGNVLTFLVCTLLLWATHFIILRGLENAGKLNFAATATKVIGFFLFIVIGIFAFQKSNIVPFMAPHIDESGKSIGLLGQINHAAVATLWAFIGVESAVVFASRAKNQIDVKRATMLGLLIALAIYIGISTLVMGMLTQQELLHSDKPLIDAIAAVTGPIGGKCLAGLGLISLLGSTIGWVMLSAEVPYQAAKQGLFLPAFLRENQAGIPKFSLIISNGLAQLFIFSTISNSISDAFNFVITVATLSYLVPYFISSVFQVKLAWTGETYENQLKTRIIDGLVGLLSTLYSVWVIIAGTADMKTFLFGIGLLASGIFFYGKVKQNAAQKNPDQDQDQISA</sequence>
<dbReference type="Gene3D" id="1.20.1740.10">
    <property type="entry name" value="Amino acid/polyamine transporter I"/>
    <property type="match status" value="1"/>
</dbReference>
<feature type="transmembrane region" description="Helical" evidence="6">
    <location>
        <begin position="415"/>
        <end position="434"/>
    </location>
</feature>
<gene>
    <name evidence="7" type="ORF">D9X91_10760</name>
</gene>
<evidence type="ECO:0000256" key="5">
    <source>
        <dbReference type="ARBA" id="ARBA00023136"/>
    </source>
</evidence>
<dbReference type="Pfam" id="PF13520">
    <property type="entry name" value="AA_permease_2"/>
    <property type="match status" value="1"/>
</dbReference>
<dbReference type="AlphaFoldDB" id="A0A3L7JZ00"/>
<dbReference type="InterPro" id="IPR050367">
    <property type="entry name" value="APC_superfamily"/>
</dbReference>
<dbReference type="Proteomes" id="UP000276770">
    <property type="component" value="Unassembled WGS sequence"/>
</dbReference>
<evidence type="ECO:0000313" key="8">
    <source>
        <dbReference type="Proteomes" id="UP000276770"/>
    </source>
</evidence>
<dbReference type="GO" id="GO:0005886">
    <property type="term" value="C:plasma membrane"/>
    <property type="evidence" value="ECO:0007669"/>
    <property type="project" value="UniProtKB-SubCell"/>
</dbReference>
<dbReference type="RefSeq" id="WP_121680619.1">
    <property type="nucleotide sequence ID" value="NZ_RCVZ01000006.1"/>
</dbReference>
<reference evidence="7 8" key="1">
    <citation type="submission" date="2018-10" db="EMBL/GenBank/DDBJ databases">
        <title>Falsibacillus sp. genome draft.</title>
        <authorList>
            <person name="Shi S."/>
        </authorList>
    </citation>
    <scope>NUCLEOTIDE SEQUENCE [LARGE SCALE GENOMIC DNA]</scope>
    <source>
        <strain evidence="7 8">GY 10110</strain>
    </source>
</reference>
<feature type="transmembrane region" description="Helical" evidence="6">
    <location>
        <begin position="214"/>
        <end position="241"/>
    </location>
</feature>
<comment type="caution">
    <text evidence="7">The sequence shown here is derived from an EMBL/GenBank/DDBJ whole genome shotgun (WGS) entry which is preliminary data.</text>
</comment>
<dbReference type="EMBL" id="RCVZ01000006">
    <property type="protein sequence ID" value="RLQ95504.1"/>
    <property type="molecule type" value="Genomic_DNA"/>
</dbReference>
<name>A0A3L7JZ00_9BACI</name>
<evidence type="ECO:0000313" key="7">
    <source>
        <dbReference type="EMBL" id="RLQ95504.1"/>
    </source>
</evidence>
<keyword evidence="3 6" id="KW-0812">Transmembrane</keyword>
<comment type="subcellular location">
    <subcellularLocation>
        <location evidence="1">Cell membrane</location>
        <topology evidence="1">Multi-pass membrane protein</topology>
    </subcellularLocation>
</comment>
<dbReference type="GO" id="GO:0022857">
    <property type="term" value="F:transmembrane transporter activity"/>
    <property type="evidence" value="ECO:0007669"/>
    <property type="project" value="InterPro"/>
</dbReference>
<evidence type="ECO:0000256" key="4">
    <source>
        <dbReference type="ARBA" id="ARBA00022989"/>
    </source>
</evidence>
<evidence type="ECO:0000256" key="6">
    <source>
        <dbReference type="SAM" id="Phobius"/>
    </source>
</evidence>
<feature type="transmembrane region" description="Helical" evidence="6">
    <location>
        <begin position="375"/>
        <end position="394"/>
    </location>
</feature>
<feature type="transmembrane region" description="Helical" evidence="6">
    <location>
        <begin position="253"/>
        <end position="276"/>
    </location>
</feature>
<keyword evidence="8" id="KW-1185">Reference proteome</keyword>
<feature type="transmembrane region" description="Helical" evidence="6">
    <location>
        <begin position="40"/>
        <end position="64"/>
    </location>
</feature>
<accession>A0A3L7JZ00</accession>
<feature type="transmembrane region" description="Helical" evidence="6">
    <location>
        <begin position="440"/>
        <end position="458"/>
    </location>
</feature>